<evidence type="ECO:0000313" key="2">
    <source>
        <dbReference type="EMBL" id="KAF4629904.1"/>
    </source>
</evidence>
<name>A0A8H4RJR0_9HELO</name>
<reference evidence="2 3" key="1">
    <citation type="submission" date="2020-03" db="EMBL/GenBank/DDBJ databases">
        <title>Draft Genome Sequence of Cudoniella acicularis.</title>
        <authorList>
            <person name="Buettner E."/>
            <person name="Kellner H."/>
        </authorList>
    </citation>
    <scope>NUCLEOTIDE SEQUENCE [LARGE SCALE GENOMIC DNA]</scope>
    <source>
        <strain evidence="2 3">DSM 108380</strain>
    </source>
</reference>
<organism evidence="2 3">
    <name type="scientific">Cudoniella acicularis</name>
    <dbReference type="NCBI Taxonomy" id="354080"/>
    <lineage>
        <taxon>Eukaryota</taxon>
        <taxon>Fungi</taxon>
        <taxon>Dikarya</taxon>
        <taxon>Ascomycota</taxon>
        <taxon>Pezizomycotina</taxon>
        <taxon>Leotiomycetes</taxon>
        <taxon>Helotiales</taxon>
        <taxon>Tricladiaceae</taxon>
        <taxon>Cudoniella</taxon>
    </lineage>
</organism>
<keyword evidence="3" id="KW-1185">Reference proteome</keyword>
<dbReference type="AlphaFoldDB" id="A0A8H4RJR0"/>
<comment type="caution">
    <text evidence="2">The sequence shown here is derived from an EMBL/GenBank/DDBJ whole genome shotgun (WGS) entry which is preliminary data.</text>
</comment>
<evidence type="ECO:0000256" key="1">
    <source>
        <dbReference type="SAM" id="MobiDB-lite"/>
    </source>
</evidence>
<dbReference type="Proteomes" id="UP000566819">
    <property type="component" value="Unassembled WGS sequence"/>
</dbReference>
<feature type="compositionally biased region" description="Basic and acidic residues" evidence="1">
    <location>
        <begin position="539"/>
        <end position="555"/>
    </location>
</feature>
<proteinExistence type="predicted"/>
<protein>
    <submittedName>
        <fullName evidence="2">Uncharacterized protein</fullName>
    </submittedName>
</protein>
<evidence type="ECO:0000313" key="3">
    <source>
        <dbReference type="Proteomes" id="UP000566819"/>
    </source>
</evidence>
<sequence>MFLIRWRDVMLSLGFDLRLFEKCPEPVASCILKGRMLTSRKLATHYYLDPNLGMGAYGHPVIFLRYYGDWFYNIVICTIFGGRTPEEVFPGQPDQHYRYIPFEHPLRQSSLTYQEDNFLRLKNGKNMSLRAYAGTKIYTVERGALARYWDEPCGTLRVENMELLIDQIQRHQNRQKTFVVLKSNVQIKSDSFVRTNMSKLPTRHLSHSSKIADTLRNTKYRNHSFSYSIATRPRKTKENRPLEDPIPTRIYLPWSKALVSTHRLKKSAELCHLEFIIHEMTTMSHPSPSVMDLEELDISFSRILATDVEWQKYPGTTVQLDSPGTECDEHRVIILGPSAQGDDWAEVAFPYLEFDIPTAVCPPNHFTTPHLVENLVLKIRLNEIRVFLGPTWVLPNSITSVPVCSMYFYANPSKVEYFGVDTNSLTTIQNWKRSWGEHEWKNSIVEKILLFINRKEKDSTGLKKEDLEEILEDPEMKVLLKKLKAPGSAGPKESKTQKIVLDPSFCFTLGQLLTSFEVSSISLGAFNTRRGQSKNNAPKGDDRKCSSRVDAKQELGEEDEDGWVVMRGNGDKL</sequence>
<gene>
    <name evidence="2" type="ORF">G7Y89_g8237</name>
</gene>
<feature type="region of interest" description="Disordered" evidence="1">
    <location>
        <begin position="528"/>
        <end position="573"/>
    </location>
</feature>
<dbReference type="EMBL" id="JAAMPI010000613">
    <property type="protein sequence ID" value="KAF4629904.1"/>
    <property type="molecule type" value="Genomic_DNA"/>
</dbReference>
<accession>A0A8H4RJR0</accession>